<dbReference type="Proteomes" id="UP000093000">
    <property type="component" value="Unassembled WGS sequence"/>
</dbReference>
<organism evidence="1 2">
    <name type="scientific">Choanephora cucurbitarum</name>
    <dbReference type="NCBI Taxonomy" id="101091"/>
    <lineage>
        <taxon>Eukaryota</taxon>
        <taxon>Fungi</taxon>
        <taxon>Fungi incertae sedis</taxon>
        <taxon>Mucoromycota</taxon>
        <taxon>Mucoromycotina</taxon>
        <taxon>Mucoromycetes</taxon>
        <taxon>Mucorales</taxon>
        <taxon>Mucorineae</taxon>
        <taxon>Choanephoraceae</taxon>
        <taxon>Choanephoroideae</taxon>
        <taxon>Choanephora</taxon>
    </lineage>
</organism>
<evidence type="ECO:0000313" key="2">
    <source>
        <dbReference type="Proteomes" id="UP000093000"/>
    </source>
</evidence>
<protein>
    <submittedName>
        <fullName evidence="1">Uncharacterized protein</fullName>
    </submittedName>
</protein>
<evidence type="ECO:0000313" key="1">
    <source>
        <dbReference type="EMBL" id="OBZ85958.1"/>
    </source>
</evidence>
<proteinExistence type="predicted"/>
<comment type="caution">
    <text evidence="1">The sequence shown here is derived from an EMBL/GenBank/DDBJ whole genome shotgun (WGS) entry which is preliminary data.</text>
</comment>
<reference evidence="1 2" key="1">
    <citation type="submission" date="2016-03" db="EMBL/GenBank/DDBJ databases">
        <title>Choanephora cucurbitarum.</title>
        <authorList>
            <person name="Min B."/>
            <person name="Park H."/>
            <person name="Park J.-H."/>
            <person name="Shin H.-D."/>
            <person name="Choi I.-G."/>
        </authorList>
    </citation>
    <scope>NUCLEOTIDE SEQUENCE [LARGE SCALE GENOMIC DNA]</scope>
    <source>
        <strain evidence="1 2">KUS-F28377</strain>
    </source>
</reference>
<accession>A0A1C7NAG7</accession>
<name>A0A1C7NAG7_9FUNG</name>
<dbReference type="OrthoDB" id="2281772at2759"/>
<dbReference type="EMBL" id="LUGH01000342">
    <property type="protein sequence ID" value="OBZ85958.1"/>
    <property type="molecule type" value="Genomic_DNA"/>
</dbReference>
<gene>
    <name evidence="1" type="ORF">A0J61_05995</name>
</gene>
<keyword evidence="2" id="KW-1185">Reference proteome</keyword>
<dbReference type="AlphaFoldDB" id="A0A1C7NAG7"/>
<dbReference type="InParanoid" id="A0A1C7NAG7"/>
<sequence>MPFILSPVDNTNNLEAFKRIIRNYQHVIERNPTACCMIGFTAARMIRDVEGELIDLEDMELWLQSLENESNDTGMASTERLDQIEKILHMIGETEPTTLSNKSEDLVDNTYYTTLNYTSSSL</sequence>